<feature type="binding site" evidence="8 10">
    <location>
        <begin position="43"/>
        <end position="44"/>
    </location>
    <ligand>
        <name>3-methyl-2-oxobutanoate</name>
        <dbReference type="ChEBI" id="CHEBI:11851"/>
    </ligand>
</feature>
<keyword evidence="6 8" id="KW-0479">Metal-binding</keyword>
<evidence type="ECO:0000256" key="4">
    <source>
        <dbReference type="ARBA" id="ARBA00022655"/>
    </source>
</evidence>
<dbReference type="Pfam" id="PF02548">
    <property type="entry name" value="Pantoate_transf"/>
    <property type="match status" value="1"/>
</dbReference>
<comment type="cofactor">
    <cofactor evidence="8 11">
        <name>Mg(2+)</name>
        <dbReference type="ChEBI" id="CHEBI:18420"/>
    </cofactor>
    <text evidence="8 11">Binds 1 Mg(2+) ion per subunit.</text>
</comment>
<evidence type="ECO:0000256" key="6">
    <source>
        <dbReference type="ARBA" id="ARBA00022723"/>
    </source>
</evidence>
<reference evidence="12 13" key="1">
    <citation type="journal article" date="2014" name="Genome Biol. Evol.">
        <title>Genome degeneration and adaptation in a nascent stage of symbiosis.</title>
        <authorList>
            <person name="Oakeson K.F."/>
            <person name="Gil R."/>
            <person name="Clayton A.L."/>
            <person name="Dunn D.M."/>
            <person name="von Niederhausern A.C."/>
            <person name="Hamil C."/>
            <person name="Aoyagi A."/>
            <person name="Duval B."/>
            <person name="Baca A."/>
            <person name="Silva F.J."/>
            <person name="Vallier A."/>
            <person name="Jackson D.G."/>
            <person name="Latorre A."/>
            <person name="Weiss R.B."/>
            <person name="Heddi A."/>
            <person name="Moya A."/>
            <person name="Dale C."/>
        </authorList>
    </citation>
    <scope>NUCLEOTIDE SEQUENCE [LARGE SCALE GENOMIC DNA]</scope>
    <source>
        <strain evidence="13">none</strain>
    </source>
</reference>
<dbReference type="PATRIC" id="fig|2342.5.peg.988"/>
<feature type="binding site" evidence="8 10">
    <location>
        <position position="110"/>
    </location>
    <ligand>
        <name>3-methyl-2-oxobutanoate</name>
        <dbReference type="ChEBI" id="CHEBI:11851"/>
    </ligand>
</feature>
<name>W0HLF8_9GAMM</name>
<keyword evidence="12" id="KW-0489">Methyltransferase</keyword>
<comment type="similarity">
    <text evidence="2 8">Belongs to the PanB family.</text>
</comment>
<evidence type="ECO:0000313" key="13">
    <source>
        <dbReference type="Proteomes" id="UP000019025"/>
    </source>
</evidence>
<evidence type="ECO:0000313" key="12">
    <source>
        <dbReference type="EMBL" id="AHF73342.1"/>
    </source>
</evidence>
<dbReference type="KEGG" id="pes:SOPEG_0948"/>
<gene>
    <name evidence="8 12" type="primary">panB</name>
    <name evidence="12" type="ORF">SOPEG_0948</name>
</gene>
<dbReference type="NCBIfam" id="TIGR00222">
    <property type="entry name" value="panB"/>
    <property type="match status" value="1"/>
</dbReference>
<feature type="binding site" evidence="8 10">
    <location>
        <position position="82"/>
    </location>
    <ligand>
        <name>3-methyl-2-oxobutanoate</name>
        <dbReference type="ChEBI" id="CHEBI:11851"/>
    </ligand>
</feature>
<keyword evidence="8" id="KW-0963">Cytoplasm</keyword>
<dbReference type="PIRSF" id="PIRSF000388">
    <property type="entry name" value="Pantoate_hydroxy_MeTrfase"/>
    <property type="match status" value="1"/>
</dbReference>
<evidence type="ECO:0000256" key="5">
    <source>
        <dbReference type="ARBA" id="ARBA00022679"/>
    </source>
</evidence>
<dbReference type="STRING" id="2342.SOPEG_0948"/>
<feature type="binding site" evidence="8 11">
    <location>
        <position position="112"/>
    </location>
    <ligand>
        <name>Mg(2+)</name>
        <dbReference type="ChEBI" id="CHEBI:18420"/>
    </ligand>
</feature>
<dbReference type="FunFam" id="3.20.20.60:FF:000003">
    <property type="entry name" value="3-methyl-2-oxobutanoate hydroxymethyltransferase"/>
    <property type="match status" value="1"/>
</dbReference>
<dbReference type="UniPathway" id="UPA00028">
    <property type="reaction ID" value="UER00003"/>
</dbReference>
<keyword evidence="4 8" id="KW-0566">Pantothenate biosynthesis</keyword>
<sequence>MTTISHLRKWKQQQRKFASITAYDAAFARLFAEQGIKVMLVGDSLGMTMQGHDSTLPVTVEDMVYHTRCVRRGAPSCLLLADLPFMSYATPSEAYDNAAALMRAGANMVKLEGGAWLADTVSGLTARAVPVCGHLGLTPQSVNIFGGYKIQGRDPAGAEQLLADALALEQAGAQLLVLECVPGALAERVTQALGIPVIGIGAGAVTDGQILVMQDALGITGDSAPSFAKNFLAAGGNIAAAVRRYVQEVEAGHFPAAEHSFHS</sequence>
<comment type="subcellular location">
    <subcellularLocation>
        <location evidence="8">Cytoplasm</location>
    </subcellularLocation>
</comment>
<dbReference type="GO" id="GO:0000287">
    <property type="term" value="F:magnesium ion binding"/>
    <property type="evidence" value="ECO:0007669"/>
    <property type="project" value="TreeGrafter"/>
</dbReference>
<keyword evidence="5 8" id="KW-0808">Transferase</keyword>
<protein>
    <recommendedName>
        <fullName evidence="8">3-methyl-2-oxobutanoate hydroxymethyltransferase</fullName>
        <ecNumber evidence="8">2.1.2.11</ecNumber>
    </recommendedName>
    <alternativeName>
        <fullName evidence="8">Ketopantoate hydroxymethyltransferase</fullName>
        <shortName evidence="8">KPHMT</shortName>
    </alternativeName>
</protein>
<evidence type="ECO:0000256" key="1">
    <source>
        <dbReference type="ARBA" id="ARBA00005033"/>
    </source>
</evidence>
<proteinExistence type="inferred from homology"/>
<dbReference type="RefSeq" id="WP_025244523.1">
    <property type="nucleotide sequence ID" value="NZ_CP006568.1"/>
</dbReference>
<dbReference type="GO" id="GO:0003864">
    <property type="term" value="F:3-methyl-2-oxobutanoate hydroxymethyltransferase activity"/>
    <property type="evidence" value="ECO:0007669"/>
    <property type="project" value="UniProtKB-UniRule"/>
</dbReference>
<organism evidence="12 13">
    <name type="scientific">Candidatus Sodalis pierantonii str. SOPE</name>
    <dbReference type="NCBI Taxonomy" id="2342"/>
    <lineage>
        <taxon>Bacteria</taxon>
        <taxon>Pseudomonadati</taxon>
        <taxon>Pseudomonadota</taxon>
        <taxon>Gammaproteobacteria</taxon>
        <taxon>Enterobacterales</taxon>
        <taxon>Bruguierivoracaceae</taxon>
        <taxon>Sodalis</taxon>
    </lineage>
</organism>
<dbReference type="InterPro" id="IPR015813">
    <property type="entry name" value="Pyrv/PenolPyrv_kinase-like_dom"/>
</dbReference>
<comment type="catalytic activity">
    <reaction evidence="8">
        <text>(6R)-5,10-methylene-5,6,7,8-tetrahydrofolate + 3-methyl-2-oxobutanoate + H2O = 2-dehydropantoate + (6S)-5,6,7,8-tetrahydrofolate</text>
        <dbReference type="Rhea" id="RHEA:11824"/>
        <dbReference type="ChEBI" id="CHEBI:11561"/>
        <dbReference type="ChEBI" id="CHEBI:11851"/>
        <dbReference type="ChEBI" id="CHEBI:15377"/>
        <dbReference type="ChEBI" id="CHEBI:15636"/>
        <dbReference type="ChEBI" id="CHEBI:57453"/>
        <dbReference type="EC" id="2.1.2.11"/>
    </reaction>
</comment>
<dbReference type="GO" id="GO:0015940">
    <property type="term" value="P:pantothenate biosynthetic process"/>
    <property type="evidence" value="ECO:0007669"/>
    <property type="project" value="UniProtKB-UniRule"/>
</dbReference>
<dbReference type="eggNOG" id="COG0413">
    <property type="taxonomic scope" value="Bacteria"/>
</dbReference>
<dbReference type="EMBL" id="CP006568">
    <property type="protein sequence ID" value="AHF73342.1"/>
    <property type="molecule type" value="Genomic_DNA"/>
</dbReference>
<dbReference type="GO" id="GO:0008168">
    <property type="term" value="F:methyltransferase activity"/>
    <property type="evidence" value="ECO:0007669"/>
    <property type="project" value="UniProtKB-KW"/>
</dbReference>
<dbReference type="GO" id="GO:0005737">
    <property type="term" value="C:cytoplasm"/>
    <property type="evidence" value="ECO:0007669"/>
    <property type="project" value="UniProtKB-SubCell"/>
</dbReference>
<dbReference type="SUPFAM" id="SSF51621">
    <property type="entry name" value="Phosphoenolpyruvate/pyruvate domain"/>
    <property type="match status" value="1"/>
</dbReference>
<evidence type="ECO:0000256" key="2">
    <source>
        <dbReference type="ARBA" id="ARBA00008676"/>
    </source>
</evidence>
<dbReference type="PANTHER" id="PTHR20881">
    <property type="entry name" value="3-METHYL-2-OXOBUTANOATE HYDROXYMETHYLTRANSFERASE"/>
    <property type="match status" value="1"/>
</dbReference>
<dbReference type="InterPro" id="IPR003700">
    <property type="entry name" value="Pantoate_hydroxy_MeTrfase"/>
</dbReference>
<dbReference type="EC" id="2.1.2.11" evidence="8"/>
<dbReference type="Gene3D" id="3.20.20.60">
    <property type="entry name" value="Phosphoenolpyruvate-binding domains"/>
    <property type="match status" value="1"/>
</dbReference>
<evidence type="ECO:0000256" key="9">
    <source>
        <dbReference type="PIRSR" id="PIRSR000388-1"/>
    </source>
</evidence>
<evidence type="ECO:0000256" key="8">
    <source>
        <dbReference type="HAMAP-Rule" id="MF_00156"/>
    </source>
</evidence>
<evidence type="ECO:0000256" key="11">
    <source>
        <dbReference type="PIRSR" id="PIRSR000388-3"/>
    </source>
</evidence>
<dbReference type="NCBIfam" id="NF001452">
    <property type="entry name" value="PRK00311.1"/>
    <property type="match status" value="1"/>
</dbReference>
<feature type="active site" description="Proton acceptor" evidence="8 9">
    <location>
        <position position="179"/>
    </location>
</feature>
<dbReference type="Proteomes" id="UP000019025">
    <property type="component" value="Chromosome"/>
</dbReference>
<dbReference type="PANTHER" id="PTHR20881:SF0">
    <property type="entry name" value="3-METHYL-2-OXOBUTANOATE HYDROXYMETHYLTRANSFERASE"/>
    <property type="match status" value="1"/>
</dbReference>
<dbReference type="CDD" id="cd06557">
    <property type="entry name" value="KPHMT-like"/>
    <property type="match status" value="1"/>
</dbReference>
<evidence type="ECO:0000256" key="10">
    <source>
        <dbReference type="PIRSR" id="PIRSR000388-2"/>
    </source>
</evidence>
<dbReference type="HOGENOM" id="CLU_036645_1_0_6"/>
<evidence type="ECO:0000256" key="7">
    <source>
        <dbReference type="ARBA" id="ARBA00056497"/>
    </source>
</evidence>
<feature type="binding site" evidence="8 11">
    <location>
        <position position="82"/>
    </location>
    <ligand>
        <name>Mg(2+)</name>
        <dbReference type="ChEBI" id="CHEBI:18420"/>
    </ligand>
</feature>
<dbReference type="GO" id="GO:0032259">
    <property type="term" value="P:methylation"/>
    <property type="evidence" value="ECO:0007669"/>
    <property type="project" value="UniProtKB-KW"/>
</dbReference>
<comment type="pathway">
    <text evidence="1 8">Cofactor biosynthesis; (R)-pantothenate biosynthesis; (R)-pantoate from 3-methyl-2-oxobutanoate: step 1/2.</text>
</comment>
<evidence type="ECO:0000256" key="3">
    <source>
        <dbReference type="ARBA" id="ARBA00011424"/>
    </source>
</evidence>
<comment type="subunit">
    <text evidence="3 8">Homodecamer; pentamer of dimers.</text>
</comment>
<accession>W0HLF8</accession>
<keyword evidence="13" id="KW-1185">Reference proteome</keyword>
<keyword evidence="8 11" id="KW-0460">Magnesium</keyword>
<dbReference type="AlphaFoldDB" id="W0HLF8"/>
<dbReference type="InterPro" id="IPR040442">
    <property type="entry name" value="Pyrv_kinase-like_dom_sf"/>
</dbReference>
<dbReference type="HAMAP" id="MF_00156">
    <property type="entry name" value="PanB"/>
    <property type="match status" value="1"/>
</dbReference>
<feature type="binding site" evidence="8 11">
    <location>
        <position position="43"/>
    </location>
    <ligand>
        <name>Mg(2+)</name>
        <dbReference type="ChEBI" id="CHEBI:18420"/>
    </ligand>
</feature>
<comment type="function">
    <text evidence="7 8">Catalyzes the reversible reaction in which hydroxymethyl group from 5,10-methylenetetrahydrofolate is transferred onto alpha-ketoisovalerate to form ketopantoate.</text>
</comment>